<name>A0A090CZU7_9BACT</name>
<comment type="similarity">
    <text evidence="1 9">Belongs to the class-II aminoacyl-tRNA synthetase family.</text>
</comment>
<evidence type="ECO:0000256" key="5">
    <source>
        <dbReference type="ARBA" id="ARBA00022840"/>
    </source>
</evidence>
<evidence type="ECO:0000313" key="13">
    <source>
        <dbReference type="Proteomes" id="UP000031552"/>
    </source>
</evidence>
<sequence length="485" mass="55249">MSYKSPPGVFDILPVDDEEPWKSSYLWNYVESVIRKTASDYGFKEIRTPLFEKTELFQRSVGEGTDIVSKEMYTFEDKGGRSLTLRPEGTAPAMRAFIEHRLDTKGSQHKFFYIAPMFRYERAQAGRFRQHHQFGVEAIGNASPEQDVEVIDLIYTLYKRLGLTNLLVRLNSLGDPESRKKFKEQLVDYLSSKKELLSEDSKRRLETNPLRILDSKAEEDQEIIKNAPSILDSISEKAKTHFEQVKSLLETLSIPYEVTPTLVRGLDYYNYTVFEIVSTELGSQNSLVGGGRYDGLIKQLGGVDLPAFGFGTGIERIIQTMLKQMTLLPTNPAPTLFVIPLGDEAAKKAFTLVHDLRSKGISVSLDYSKRKLQKVMQEANDARAKYVAVIGENELKNEELFLKDMETGESFPIPFSSLERILSIEEKKENLALSYSELFKPFRNDREVDFFIKHISQAISKTKELSGQLQNAVSFISELLKQKKE</sequence>
<evidence type="ECO:0000256" key="9">
    <source>
        <dbReference type="HAMAP-Rule" id="MF_00127"/>
    </source>
</evidence>
<dbReference type="SUPFAM" id="SSF55681">
    <property type="entry name" value="Class II aaRS and biotin synthetases"/>
    <property type="match status" value="1"/>
</dbReference>
<feature type="binding site" evidence="10">
    <location>
        <position position="264"/>
    </location>
    <ligand>
        <name>L-histidine</name>
        <dbReference type="ChEBI" id="CHEBI:57595"/>
    </ligand>
</feature>
<dbReference type="SUPFAM" id="SSF52954">
    <property type="entry name" value="Class II aaRS ABD-related"/>
    <property type="match status" value="1"/>
</dbReference>
<dbReference type="CDD" id="cd00859">
    <property type="entry name" value="HisRS_anticodon"/>
    <property type="match status" value="1"/>
</dbReference>
<feature type="binding site" evidence="10">
    <location>
        <begin position="268"/>
        <end position="269"/>
    </location>
    <ligand>
        <name>L-histidine</name>
        <dbReference type="ChEBI" id="CHEBI:57595"/>
    </ligand>
</feature>
<evidence type="ECO:0000259" key="11">
    <source>
        <dbReference type="PROSITE" id="PS50862"/>
    </source>
</evidence>
<keyword evidence="6 9" id="KW-0648">Protein biosynthesis</keyword>
<dbReference type="EMBL" id="CCEJ010000001">
    <property type="protein sequence ID" value="CDR33030.1"/>
    <property type="molecule type" value="Genomic_DNA"/>
</dbReference>
<evidence type="ECO:0000256" key="2">
    <source>
        <dbReference type="ARBA" id="ARBA00011738"/>
    </source>
</evidence>
<evidence type="ECO:0000256" key="4">
    <source>
        <dbReference type="ARBA" id="ARBA00022741"/>
    </source>
</evidence>
<dbReference type="InterPro" id="IPR015807">
    <property type="entry name" value="His-tRNA-ligase"/>
</dbReference>
<keyword evidence="9" id="KW-0963">Cytoplasm</keyword>
<dbReference type="InterPro" id="IPR036621">
    <property type="entry name" value="Anticodon-bd_dom_sf"/>
</dbReference>
<dbReference type="InterPro" id="IPR033656">
    <property type="entry name" value="HisRS_anticodon"/>
</dbReference>
<dbReference type="InterPro" id="IPR004154">
    <property type="entry name" value="Anticodon-bd"/>
</dbReference>
<dbReference type="Gene3D" id="3.30.930.10">
    <property type="entry name" value="Bira Bifunctional Protein, Domain 2"/>
    <property type="match status" value="1"/>
</dbReference>
<dbReference type="OrthoDB" id="9800814at2"/>
<dbReference type="Gene3D" id="3.40.50.800">
    <property type="entry name" value="Anticodon-binding domain"/>
    <property type="match status" value="1"/>
</dbReference>
<dbReference type="RefSeq" id="WP_041016530.1">
    <property type="nucleotide sequence ID" value="NZ_CCEJ010000001.1"/>
</dbReference>
<dbReference type="EC" id="6.1.1.21" evidence="9"/>
<feature type="binding site" evidence="10">
    <location>
        <position position="133"/>
    </location>
    <ligand>
        <name>L-histidine</name>
        <dbReference type="ChEBI" id="CHEBI:57595"/>
    </ligand>
</feature>
<dbReference type="Pfam" id="PF13393">
    <property type="entry name" value="tRNA-synt_His"/>
    <property type="match status" value="1"/>
</dbReference>
<dbReference type="Proteomes" id="UP000031552">
    <property type="component" value="Unassembled WGS sequence"/>
</dbReference>
<dbReference type="GO" id="GO:0005524">
    <property type="term" value="F:ATP binding"/>
    <property type="evidence" value="ECO:0007669"/>
    <property type="project" value="UniProtKB-UniRule"/>
</dbReference>
<proteinExistence type="inferred from homology"/>
<accession>A0A090CZU7</accession>
<dbReference type="InterPro" id="IPR004516">
    <property type="entry name" value="HisRS/HisZ"/>
</dbReference>
<comment type="catalytic activity">
    <reaction evidence="8 9">
        <text>tRNA(His) + L-histidine + ATP = L-histidyl-tRNA(His) + AMP + diphosphate + H(+)</text>
        <dbReference type="Rhea" id="RHEA:17313"/>
        <dbReference type="Rhea" id="RHEA-COMP:9665"/>
        <dbReference type="Rhea" id="RHEA-COMP:9689"/>
        <dbReference type="ChEBI" id="CHEBI:15378"/>
        <dbReference type="ChEBI" id="CHEBI:30616"/>
        <dbReference type="ChEBI" id="CHEBI:33019"/>
        <dbReference type="ChEBI" id="CHEBI:57595"/>
        <dbReference type="ChEBI" id="CHEBI:78442"/>
        <dbReference type="ChEBI" id="CHEBI:78527"/>
        <dbReference type="ChEBI" id="CHEBI:456215"/>
        <dbReference type="EC" id="6.1.1.21"/>
    </reaction>
</comment>
<dbReference type="PANTHER" id="PTHR43707:SF1">
    <property type="entry name" value="HISTIDINE--TRNA LIGASE, MITOCHONDRIAL-RELATED"/>
    <property type="match status" value="1"/>
</dbReference>
<dbReference type="PIRSF" id="PIRSF001549">
    <property type="entry name" value="His-tRNA_synth"/>
    <property type="match status" value="1"/>
</dbReference>
<evidence type="ECO:0000256" key="8">
    <source>
        <dbReference type="ARBA" id="ARBA00047639"/>
    </source>
</evidence>
<feature type="binding site" evidence="10">
    <location>
        <begin position="88"/>
        <end position="90"/>
    </location>
    <ligand>
        <name>L-histidine</name>
        <dbReference type="ChEBI" id="CHEBI:57595"/>
    </ligand>
</feature>
<keyword evidence="13" id="KW-1185">Reference proteome</keyword>
<dbReference type="PROSITE" id="PS50862">
    <property type="entry name" value="AA_TRNA_LIGASE_II"/>
    <property type="match status" value="1"/>
</dbReference>
<gene>
    <name evidence="9 12" type="primary">hisS</name>
    <name evidence="12" type="ORF">CSEC_0191</name>
</gene>
<evidence type="ECO:0000256" key="7">
    <source>
        <dbReference type="ARBA" id="ARBA00023146"/>
    </source>
</evidence>
<dbReference type="eggNOG" id="COG0124">
    <property type="taxonomic scope" value="Bacteria"/>
</dbReference>
<keyword evidence="4 9" id="KW-0547">Nucleotide-binding</keyword>
<dbReference type="CDD" id="cd00773">
    <property type="entry name" value="HisRS-like_core"/>
    <property type="match status" value="1"/>
</dbReference>
<feature type="binding site" evidence="10">
    <location>
        <position position="137"/>
    </location>
    <ligand>
        <name>L-histidine</name>
        <dbReference type="ChEBI" id="CHEBI:57595"/>
    </ligand>
</feature>
<evidence type="ECO:0000256" key="1">
    <source>
        <dbReference type="ARBA" id="ARBA00008226"/>
    </source>
</evidence>
<comment type="caution">
    <text evidence="12">The sequence shown here is derived from an EMBL/GenBank/DDBJ whole genome shotgun (WGS) entry which is preliminary data.</text>
</comment>
<evidence type="ECO:0000256" key="6">
    <source>
        <dbReference type="ARBA" id="ARBA00022917"/>
    </source>
</evidence>
<dbReference type="GO" id="GO:0006427">
    <property type="term" value="P:histidyl-tRNA aminoacylation"/>
    <property type="evidence" value="ECO:0007669"/>
    <property type="project" value="UniProtKB-UniRule"/>
</dbReference>
<comment type="subunit">
    <text evidence="2 9">Homodimer.</text>
</comment>
<dbReference type="NCBIfam" id="TIGR00442">
    <property type="entry name" value="hisS"/>
    <property type="match status" value="1"/>
</dbReference>
<keyword evidence="7 9" id="KW-0030">Aminoacyl-tRNA synthetase</keyword>
<comment type="subcellular location">
    <subcellularLocation>
        <location evidence="9">Cytoplasm</location>
    </subcellularLocation>
</comment>
<dbReference type="HAMAP" id="MF_00127">
    <property type="entry name" value="His_tRNA_synth"/>
    <property type="match status" value="1"/>
</dbReference>
<dbReference type="GO" id="GO:0004821">
    <property type="term" value="F:histidine-tRNA ligase activity"/>
    <property type="evidence" value="ECO:0007669"/>
    <property type="project" value="UniProtKB-UniRule"/>
</dbReference>
<keyword evidence="5 9" id="KW-0067">ATP-binding</keyword>
<dbReference type="InterPro" id="IPR041715">
    <property type="entry name" value="HisRS-like_core"/>
</dbReference>
<protein>
    <recommendedName>
        <fullName evidence="9">Histidine--tRNA ligase</fullName>
        <ecNumber evidence="9">6.1.1.21</ecNumber>
    </recommendedName>
    <alternativeName>
        <fullName evidence="9">Histidyl-tRNA synthetase</fullName>
        <shortName evidence="9">HisRS</shortName>
    </alternativeName>
</protein>
<dbReference type="PANTHER" id="PTHR43707">
    <property type="entry name" value="HISTIDYL-TRNA SYNTHETASE"/>
    <property type="match status" value="1"/>
</dbReference>
<reference evidence="12" key="2">
    <citation type="submission" date="2014-09" db="EMBL/GenBank/DDBJ databases">
        <title>Criblamydia sequanensis harbors a mega-plasmid encoding arsenite resistance.</title>
        <authorList>
            <person name="Bertelli C."/>
            <person name="Goesmann A."/>
            <person name="Greub G."/>
        </authorList>
    </citation>
    <scope>NUCLEOTIDE SEQUENCE [LARGE SCALE GENOMIC DNA]</scope>
    <source>
        <strain evidence="12">CRIB-18</strain>
    </source>
</reference>
<dbReference type="InterPro" id="IPR006195">
    <property type="entry name" value="aa-tRNA-synth_II"/>
</dbReference>
<reference evidence="12" key="1">
    <citation type="submission" date="2013-12" db="EMBL/GenBank/DDBJ databases">
        <authorList>
            <person name="Linke B."/>
        </authorList>
    </citation>
    <scope>NUCLEOTIDE SEQUENCE [LARGE SCALE GENOMIC DNA]</scope>
    <source>
        <strain evidence="12">CRIB-18</strain>
    </source>
</reference>
<dbReference type="GO" id="GO:0005737">
    <property type="term" value="C:cytoplasm"/>
    <property type="evidence" value="ECO:0007669"/>
    <property type="project" value="UniProtKB-SubCell"/>
</dbReference>
<dbReference type="InterPro" id="IPR045864">
    <property type="entry name" value="aa-tRNA-synth_II/BPL/LPL"/>
</dbReference>
<evidence type="ECO:0000256" key="10">
    <source>
        <dbReference type="PIRSR" id="PIRSR001549-1"/>
    </source>
</evidence>
<evidence type="ECO:0000313" key="12">
    <source>
        <dbReference type="EMBL" id="CDR33030.1"/>
    </source>
</evidence>
<dbReference type="AlphaFoldDB" id="A0A090CZU7"/>
<dbReference type="Pfam" id="PF03129">
    <property type="entry name" value="HGTP_anticodon"/>
    <property type="match status" value="1"/>
</dbReference>
<feature type="binding site" evidence="10">
    <location>
        <position position="119"/>
    </location>
    <ligand>
        <name>L-histidine</name>
        <dbReference type="ChEBI" id="CHEBI:57595"/>
    </ligand>
</feature>
<evidence type="ECO:0000256" key="3">
    <source>
        <dbReference type="ARBA" id="ARBA00022598"/>
    </source>
</evidence>
<organism evidence="12 13">
    <name type="scientific">Candidatus Criblamydia sequanensis CRIB-18</name>
    <dbReference type="NCBI Taxonomy" id="1437425"/>
    <lineage>
        <taxon>Bacteria</taxon>
        <taxon>Pseudomonadati</taxon>
        <taxon>Chlamydiota</taxon>
        <taxon>Chlamydiia</taxon>
        <taxon>Parachlamydiales</taxon>
        <taxon>Candidatus Criblamydiaceae</taxon>
        <taxon>Candidatus Criblamydia</taxon>
    </lineage>
</organism>
<keyword evidence="3 9" id="KW-0436">Ligase</keyword>
<feature type="domain" description="Aminoacyl-transfer RNA synthetases class-II family profile" evidence="11">
    <location>
        <begin position="26"/>
        <end position="329"/>
    </location>
</feature>
<dbReference type="STRING" id="1437425.CSEC_0191"/>